<evidence type="ECO:0000313" key="5">
    <source>
        <dbReference type="EMBL" id="MDQ0995829.1"/>
    </source>
</evidence>
<keyword evidence="6" id="KW-1185">Reference proteome</keyword>
<protein>
    <submittedName>
        <fullName evidence="5">ABC-type multidrug transport system ATPase subunit</fullName>
    </submittedName>
</protein>
<dbReference type="InterPro" id="IPR050763">
    <property type="entry name" value="ABC_transporter_ATP-binding"/>
</dbReference>
<keyword evidence="3" id="KW-0067">ATP-binding</keyword>
<dbReference type="Pfam" id="PF13732">
    <property type="entry name" value="DrrA1-3_C"/>
    <property type="match status" value="1"/>
</dbReference>
<comment type="caution">
    <text evidence="5">The sequence shown here is derived from an EMBL/GenBank/DDBJ whole genome shotgun (WGS) entry which is preliminary data.</text>
</comment>
<proteinExistence type="predicted"/>
<reference evidence="5 6" key="1">
    <citation type="submission" date="2023-07" db="EMBL/GenBank/DDBJ databases">
        <title>Comparative genomics of wheat-associated soil bacteria to identify genetic determinants of phenazine resistance.</title>
        <authorList>
            <person name="Mouncey N."/>
        </authorList>
    </citation>
    <scope>NUCLEOTIDE SEQUENCE [LARGE SCALE GENOMIC DNA]</scope>
    <source>
        <strain evidence="5 6">W4I11</strain>
    </source>
</reference>
<evidence type="ECO:0000256" key="2">
    <source>
        <dbReference type="ARBA" id="ARBA00022741"/>
    </source>
</evidence>
<dbReference type="InterPro" id="IPR025302">
    <property type="entry name" value="DrrA1/2-like_C"/>
</dbReference>
<gene>
    <name evidence="5" type="ORF">QFZ34_001006</name>
</gene>
<name>A0ABU0S516_9HYPH</name>
<dbReference type="Gene3D" id="3.40.50.300">
    <property type="entry name" value="P-loop containing nucleotide triphosphate hydrolases"/>
    <property type="match status" value="1"/>
</dbReference>
<evidence type="ECO:0000259" key="4">
    <source>
        <dbReference type="Pfam" id="PF13732"/>
    </source>
</evidence>
<sequence length="131" mass="14036">MTTQYLEEADQLAARIAVINHGKKIAEGTSRELKAATGSGFLHLTLVEHSRIDEAEQVLEEITGNKPQRSSEGAALSLMIDTPQNANRALAALIKADIELADFSMGAPSLDEVFFALTGQITEPQITDGEA</sequence>
<dbReference type="EMBL" id="JAUSZT010000002">
    <property type="protein sequence ID" value="MDQ0995829.1"/>
    <property type="molecule type" value="Genomic_DNA"/>
</dbReference>
<dbReference type="RefSeq" id="WP_307277636.1">
    <property type="nucleotide sequence ID" value="NZ_JAUSZT010000002.1"/>
</dbReference>
<keyword evidence="1" id="KW-0813">Transport</keyword>
<feature type="domain" description="Daunorubicin resistance ATP-binding protein DrrA1/2-like C-terminal" evidence="4">
    <location>
        <begin position="28"/>
        <end position="115"/>
    </location>
</feature>
<evidence type="ECO:0000313" key="6">
    <source>
        <dbReference type="Proteomes" id="UP001237780"/>
    </source>
</evidence>
<accession>A0ABU0S516</accession>
<dbReference type="InterPro" id="IPR027417">
    <property type="entry name" value="P-loop_NTPase"/>
</dbReference>
<dbReference type="PANTHER" id="PTHR42711:SF19">
    <property type="entry name" value="DOXORUBICIN RESISTANCE ATP-BINDING PROTEIN DRRA"/>
    <property type="match status" value="1"/>
</dbReference>
<dbReference type="Proteomes" id="UP001237780">
    <property type="component" value="Unassembled WGS sequence"/>
</dbReference>
<evidence type="ECO:0000256" key="3">
    <source>
        <dbReference type="ARBA" id="ARBA00022840"/>
    </source>
</evidence>
<organism evidence="5 6">
    <name type="scientific">Phyllobacterium ifriqiyense</name>
    <dbReference type="NCBI Taxonomy" id="314238"/>
    <lineage>
        <taxon>Bacteria</taxon>
        <taxon>Pseudomonadati</taxon>
        <taxon>Pseudomonadota</taxon>
        <taxon>Alphaproteobacteria</taxon>
        <taxon>Hyphomicrobiales</taxon>
        <taxon>Phyllobacteriaceae</taxon>
        <taxon>Phyllobacterium</taxon>
    </lineage>
</organism>
<dbReference type="PANTHER" id="PTHR42711">
    <property type="entry name" value="ABC TRANSPORTER ATP-BINDING PROTEIN"/>
    <property type="match status" value="1"/>
</dbReference>
<keyword evidence="2" id="KW-0547">Nucleotide-binding</keyword>
<evidence type="ECO:0000256" key="1">
    <source>
        <dbReference type="ARBA" id="ARBA00022448"/>
    </source>
</evidence>